<dbReference type="InterPro" id="IPR011711">
    <property type="entry name" value="GntR_C"/>
</dbReference>
<dbReference type="CDD" id="cd07377">
    <property type="entry name" value="WHTH_GntR"/>
    <property type="match status" value="1"/>
</dbReference>
<dbReference type="PROSITE" id="PS50949">
    <property type="entry name" value="HTH_GNTR"/>
    <property type="match status" value="1"/>
</dbReference>
<evidence type="ECO:0000256" key="2">
    <source>
        <dbReference type="ARBA" id="ARBA00023125"/>
    </source>
</evidence>
<keyword evidence="2" id="KW-0238">DNA-binding</keyword>
<dbReference type="Proteomes" id="UP000053070">
    <property type="component" value="Unassembled WGS sequence"/>
</dbReference>
<dbReference type="Pfam" id="PF07729">
    <property type="entry name" value="FCD"/>
    <property type="match status" value="1"/>
</dbReference>
<dbReference type="SMART" id="SM00345">
    <property type="entry name" value="HTH_GNTR"/>
    <property type="match status" value="1"/>
</dbReference>
<evidence type="ECO:0000313" key="5">
    <source>
        <dbReference type="EMBL" id="KLE33704.1"/>
    </source>
</evidence>
<dbReference type="OrthoDB" id="9028214at2"/>
<dbReference type="STRING" id="502682.BMF35_a0048"/>
<dbReference type="Gene3D" id="1.10.10.10">
    <property type="entry name" value="Winged helix-like DNA-binding domain superfamily/Winged helix DNA-binding domain"/>
    <property type="match status" value="1"/>
</dbReference>
<sequence>MSSSPSRTGTRLYQTLAEKISRMIISGKFQPGDRLPAERELASMFEVSRPTVREAIIALEIEGQVEVRLGSGVYVISRTPTNEGVEQDIGAFELTEARLLIEGEAAALAASNITDDEVAELEKLVDEMEAANKSGAGAGEMVDERFHAFLAGCTHNSAMQSAVQHLWTARNRSPQCILAFEKSRTKGHKPVIDEHRAIVEALRSRDPAAARSAMRDHLGRVLQYLLDSTETEAIEEAKAKAAAQRDRYRISNRL</sequence>
<dbReference type="SUPFAM" id="SSF48008">
    <property type="entry name" value="GntR ligand-binding domain-like"/>
    <property type="match status" value="1"/>
</dbReference>
<dbReference type="PANTHER" id="PTHR43537:SF5">
    <property type="entry name" value="UXU OPERON TRANSCRIPTIONAL REGULATOR"/>
    <property type="match status" value="1"/>
</dbReference>
<dbReference type="Gene3D" id="1.20.120.530">
    <property type="entry name" value="GntR ligand-binding domain-like"/>
    <property type="match status" value="1"/>
</dbReference>
<dbReference type="PRINTS" id="PR00035">
    <property type="entry name" value="HTHGNTR"/>
</dbReference>
<dbReference type="GO" id="GO:0003700">
    <property type="term" value="F:DNA-binding transcription factor activity"/>
    <property type="evidence" value="ECO:0007669"/>
    <property type="project" value="InterPro"/>
</dbReference>
<keyword evidence="1" id="KW-0805">Transcription regulation</keyword>
<dbReference type="PATRIC" id="fig|502682.8.peg.1073"/>
<dbReference type="InterPro" id="IPR008920">
    <property type="entry name" value="TF_FadR/GntR_C"/>
</dbReference>
<accession>A0A0G9MT52</accession>
<dbReference type="InterPro" id="IPR036388">
    <property type="entry name" value="WH-like_DNA-bd_sf"/>
</dbReference>
<keyword evidence="6" id="KW-1185">Reference proteome</keyword>
<organism evidence="5 6">
    <name type="scientific">Aurantiacibacter gangjinensis</name>
    <dbReference type="NCBI Taxonomy" id="502682"/>
    <lineage>
        <taxon>Bacteria</taxon>
        <taxon>Pseudomonadati</taxon>
        <taxon>Pseudomonadota</taxon>
        <taxon>Alphaproteobacteria</taxon>
        <taxon>Sphingomonadales</taxon>
        <taxon>Erythrobacteraceae</taxon>
        <taxon>Aurantiacibacter</taxon>
    </lineage>
</organism>
<reference evidence="5 6" key="1">
    <citation type="submission" date="2015-04" db="EMBL/GenBank/DDBJ databases">
        <title>The draft genome sequence of Erythrobacr gangjinensis K7-2.</title>
        <authorList>
            <person name="Zhuang L."/>
            <person name="Liu Y."/>
            <person name="Shao Z."/>
        </authorList>
    </citation>
    <scope>NUCLEOTIDE SEQUENCE [LARGE SCALE GENOMIC DNA]</scope>
    <source>
        <strain evidence="5 6">K7-2</strain>
    </source>
</reference>
<dbReference type="InterPro" id="IPR036390">
    <property type="entry name" value="WH_DNA-bd_sf"/>
</dbReference>
<evidence type="ECO:0000256" key="3">
    <source>
        <dbReference type="ARBA" id="ARBA00023163"/>
    </source>
</evidence>
<dbReference type="SMART" id="SM00895">
    <property type="entry name" value="FCD"/>
    <property type="match status" value="1"/>
</dbReference>
<dbReference type="SUPFAM" id="SSF46785">
    <property type="entry name" value="Winged helix' DNA-binding domain"/>
    <property type="match status" value="1"/>
</dbReference>
<gene>
    <name evidence="5" type="ORF">AAW01_05240</name>
</gene>
<evidence type="ECO:0000259" key="4">
    <source>
        <dbReference type="PROSITE" id="PS50949"/>
    </source>
</evidence>
<dbReference type="EMBL" id="LBHC01000001">
    <property type="protein sequence ID" value="KLE33704.1"/>
    <property type="molecule type" value="Genomic_DNA"/>
</dbReference>
<proteinExistence type="predicted"/>
<dbReference type="PANTHER" id="PTHR43537">
    <property type="entry name" value="TRANSCRIPTIONAL REGULATOR, GNTR FAMILY"/>
    <property type="match status" value="1"/>
</dbReference>
<dbReference type="AlphaFoldDB" id="A0A0G9MT52"/>
<dbReference type="InterPro" id="IPR000524">
    <property type="entry name" value="Tscrpt_reg_HTH_GntR"/>
</dbReference>
<keyword evidence="3" id="KW-0804">Transcription</keyword>
<evidence type="ECO:0000313" key="6">
    <source>
        <dbReference type="Proteomes" id="UP000053070"/>
    </source>
</evidence>
<dbReference type="Pfam" id="PF00392">
    <property type="entry name" value="GntR"/>
    <property type="match status" value="1"/>
</dbReference>
<name>A0A0G9MT52_9SPHN</name>
<evidence type="ECO:0000256" key="1">
    <source>
        <dbReference type="ARBA" id="ARBA00023015"/>
    </source>
</evidence>
<comment type="caution">
    <text evidence="5">The sequence shown here is derived from an EMBL/GenBank/DDBJ whole genome shotgun (WGS) entry which is preliminary data.</text>
</comment>
<feature type="domain" description="HTH gntR-type" evidence="4">
    <location>
        <begin position="10"/>
        <end position="78"/>
    </location>
</feature>
<dbReference type="GO" id="GO:0003677">
    <property type="term" value="F:DNA binding"/>
    <property type="evidence" value="ECO:0007669"/>
    <property type="project" value="UniProtKB-KW"/>
</dbReference>
<protein>
    <submittedName>
        <fullName evidence="5">GntR family transcriptional regulator</fullName>
    </submittedName>
</protein>